<dbReference type="Proteomes" id="UP001239111">
    <property type="component" value="Chromosome 2"/>
</dbReference>
<protein>
    <submittedName>
        <fullName evidence="1">Uncharacterized protein</fullName>
    </submittedName>
</protein>
<reference evidence="1" key="1">
    <citation type="submission" date="2023-04" db="EMBL/GenBank/DDBJ databases">
        <title>A chromosome-level genome assembly of the parasitoid wasp Eretmocerus hayati.</title>
        <authorList>
            <person name="Zhong Y."/>
            <person name="Liu S."/>
            <person name="Liu Y."/>
        </authorList>
    </citation>
    <scope>NUCLEOTIDE SEQUENCE</scope>
    <source>
        <strain evidence="1">ZJU_SS_LIU_2023</strain>
    </source>
</reference>
<dbReference type="EMBL" id="CM056742">
    <property type="protein sequence ID" value="KAJ8674873.1"/>
    <property type="molecule type" value="Genomic_DNA"/>
</dbReference>
<comment type="caution">
    <text evidence="1">The sequence shown here is derived from an EMBL/GenBank/DDBJ whole genome shotgun (WGS) entry which is preliminary data.</text>
</comment>
<evidence type="ECO:0000313" key="1">
    <source>
        <dbReference type="EMBL" id="KAJ8674873.1"/>
    </source>
</evidence>
<organism evidence="1 2">
    <name type="scientific">Eretmocerus hayati</name>
    <dbReference type="NCBI Taxonomy" id="131215"/>
    <lineage>
        <taxon>Eukaryota</taxon>
        <taxon>Metazoa</taxon>
        <taxon>Ecdysozoa</taxon>
        <taxon>Arthropoda</taxon>
        <taxon>Hexapoda</taxon>
        <taxon>Insecta</taxon>
        <taxon>Pterygota</taxon>
        <taxon>Neoptera</taxon>
        <taxon>Endopterygota</taxon>
        <taxon>Hymenoptera</taxon>
        <taxon>Apocrita</taxon>
        <taxon>Proctotrupomorpha</taxon>
        <taxon>Chalcidoidea</taxon>
        <taxon>Aphelinidae</taxon>
        <taxon>Aphelininae</taxon>
        <taxon>Eretmocerus</taxon>
    </lineage>
</organism>
<sequence length="274" mass="29232">MLKIGFIGGGKMAQALAKGFISAGLTKGEMVVASCLPSDESSIKEFETMNSKVIFSNAEVVNLSEVLLLAVKPQVVRQVLPEVKQSLEREKKLLLSIAMGVSLKTLERNLPEGNPVMRVMPNIPVVVGHGATVFVRGSHADEYHTKITKELFSAVGLCEEVPESMINPITALAGSGPAYVYMMIEAMADGAVKMGLPRDLAYRLASQTVLGAGAMVKETNIHPGELKDAVSSPAGSTIAAIHMLEKNGFRGAMIDAIEAATIRCKEFSPFSDKD</sequence>
<proteinExistence type="predicted"/>
<name>A0ACC2NUJ3_9HYME</name>
<keyword evidence="2" id="KW-1185">Reference proteome</keyword>
<gene>
    <name evidence="1" type="ORF">QAD02_010659</name>
</gene>
<accession>A0ACC2NUJ3</accession>
<evidence type="ECO:0000313" key="2">
    <source>
        <dbReference type="Proteomes" id="UP001239111"/>
    </source>
</evidence>